<keyword evidence="5" id="KW-1185">Reference proteome</keyword>
<dbReference type="InterPro" id="IPR017897">
    <property type="entry name" value="Thrombospondin_3_rpt"/>
</dbReference>
<accession>A0A1M4VDJ1</accession>
<dbReference type="GO" id="GO:0005509">
    <property type="term" value="F:calcium ion binding"/>
    <property type="evidence" value="ECO:0007669"/>
    <property type="project" value="InterPro"/>
</dbReference>
<dbReference type="EMBL" id="FQTW01000004">
    <property type="protein sequence ID" value="SHE66948.1"/>
    <property type="molecule type" value="Genomic_DNA"/>
</dbReference>
<protein>
    <submittedName>
        <fullName evidence="4">Gliding motility-associated C-terminal domain-containing protein</fullName>
    </submittedName>
</protein>
<dbReference type="PROSITE" id="PS50041">
    <property type="entry name" value="C_TYPE_LECTIN_2"/>
    <property type="match status" value="1"/>
</dbReference>
<dbReference type="Gene3D" id="4.10.1080.10">
    <property type="entry name" value="TSP type-3 repeat"/>
    <property type="match status" value="1"/>
</dbReference>
<feature type="chain" id="PRO_5012680042" evidence="2">
    <location>
        <begin position="19"/>
        <end position="2172"/>
    </location>
</feature>
<proteinExistence type="predicted"/>
<dbReference type="PANTHER" id="PTHR24273:SF32">
    <property type="entry name" value="HYALIN"/>
    <property type="match status" value="1"/>
</dbReference>
<dbReference type="GO" id="GO:0007155">
    <property type="term" value="P:cell adhesion"/>
    <property type="evidence" value="ECO:0007669"/>
    <property type="project" value="InterPro"/>
</dbReference>
<dbReference type="InterPro" id="IPR028974">
    <property type="entry name" value="TSP_type-3_rpt"/>
</dbReference>
<dbReference type="PROSITE" id="PS51234">
    <property type="entry name" value="TSP3"/>
    <property type="match status" value="1"/>
</dbReference>
<dbReference type="InterPro" id="IPR013783">
    <property type="entry name" value="Ig-like_fold"/>
</dbReference>
<dbReference type="CDD" id="cd03603">
    <property type="entry name" value="CLECT_VCBS"/>
    <property type="match status" value="1"/>
</dbReference>
<evidence type="ECO:0000259" key="3">
    <source>
        <dbReference type="PROSITE" id="PS50041"/>
    </source>
</evidence>
<evidence type="ECO:0000256" key="1">
    <source>
        <dbReference type="ARBA" id="ARBA00022729"/>
    </source>
</evidence>
<dbReference type="Gene3D" id="3.10.100.10">
    <property type="entry name" value="Mannose-Binding Protein A, subunit A"/>
    <property type="match status" value="1"/>
</dbReference>
<dbReference type="SUPFAM" id="SSF103647">
    <property type="entry name" value="TSP type-3 repeat"/>
    <property type="match status" value="1"/>
</dbReference>
<dbReference type="RefSeq" id="WP_200796292.1">
    <property type="nucleotide sequence ID" value="NZ_FQTW01000004.1"/>
</dbReference>
<feature type="domain" description="C-type lectin" evidence="3">
    <location>
        <begin position="562"/>
        <end position="682"/>
    </location>
</feature>
<dbReference type="InterPro" id="IPR016187">
    <property type="entry name" value="CTDL_fold"/>
</dbReference>
<dbReference type="SUPFAM" id="SSF56436">
    <property type="entry name" value="C-type lectin-like"/>
    <property type="match status" value="1"/>
</dbReference>
<dbReference type="InterPro" id="IPR003367">
    <property type="entry name" value="Thrombospondin_3-like_rpt"/>
</dbReference>
<gene>
    <name evidence="4" type="ORF">SAMN05444278_1041</name>
</gene>
<evidence type="ECO:0000256" key="2">
    <source>
        <dbReference type="SAM" id="SignalP"/>
    </source>
</evidence>
<organism evidence="4 5">
    <name type="scientific">Psychroflexus salarius</name>
    <dbReference type="NCBI Taxonomy" id="1155689"/>
    <lineage>
        <taxon>Bacteria</taxon>
        <taxon>Pseudomonadati</taxon>
        <taxon>Bacteroidota</taxon>
        <taxon>Flavobacteriia</taxon>
        <taxon>Flavobacteriales</taxon>
        <taxon>Flavobacteriaceae</taxon>
        <taxon>Psychroflexus</taxon>
    </lineage>
</organism>
<dbReference type="InterPro" id="IPR034007">
    <property type="entry name" value="CTLD_bac"/>
</dbReference>
<dbReference type="InterPro" id="IPR001304">
    <property type="entry name" value="C-type_lectin-like"/>
</dbReference>
<reference evidence="4 5" key="1">
    <citation type="submission" date="2016-11" db="EMBL/GenBank/DDBJ databases">
        <authorList>
            <person name="Jaros S."/>
            <person name="Januszkiewicz K."/>
            <person name="Wedrychowicz H."/>
        </authorList>
    </citation>
    <scope>NUCLEOTIDE SEQUENCE [LARGE SCALE GENOMIC DNA]</scope>
    <source>
        <strain evidence="4 5">DSM 25661</strain>
    </source>
</reference>
<evidence type="ECO:0000313" key="5">
    <source>
        <dbReference type="Proteomes" id="UP000184462"/>
    </source>
</evidence>
<dbReference type="InterPro" id="IPR016186">
    <property type="entry name" value="C-type_lectin-like/link_sf"/>
</dbReference>
<dbReference type="Pfam" id="PF00059">
    <property type="entry name" value="Lectin_C"/>
    <property type="match status" value="1"/>
</dbReference>
<dbReference type="Pfam" id="PF02412">
    <property type="entry name" value="TSP_3"/>
    <property type="match status" value="2"/>
</dbReference>
<dbReference type="Proteomes" id="UP000184462">
    <property type="component" value="Unassembled WGS sequence"/>
</dbReference>
<dbReference type="Pfam" id="PF13585">
    <property type="entry name" value="CHU_C"/>
    <property type="match status" value="1"/>
</dbReference>
<dbReference type="Pfam" id="PF05345">
    <property type="entry name" value="He_PIG"/>
    <property type="match status" value="1"/>
</dbReference>
<dbReference type="Gene3D" id="2.60.40.10">
    <property type="entry name" value="Immunoglobulins"/>
    <property type="match status" value="9"/>
</dbReference>
<dbReference type="STRING" id="1155689.SAMN05444278_1041"/>
<sequence length="2172" mass="230715">MKKIIFTLLCLVFTYSVAQNSAAYVSNTSQPWGQNSLIQGMDEIYPSDYTHYFYNSVDASDVFVSSRNFVFVEGGDSDTSMMLNFLNSNMTLIESWVNNGGILFISAATNEYFPNNQFSPGFGITSTRILIRRSEPFNVNHPFYTDTEYTPIIADEYTGSFIAHNVLTGPGLDPIIKVSDQDANAGAGNVFAEKTIGSGKVLFSGMTTPFFLTNAGWQPQPQMTNMLYAMIDYGKSLGFSASVDNITYTSGDLTAQTTQDSQTYFLVVEAAATAPTESQIIAGVDYNGVNVLFENNISTTANTPFVENITGLTYGTDYTVYFVSEFDDGFGNQVTSEISSINFSTLPNDTPVVSAIDDLSFCVGETFAPVNFTVSDDFPATPLTVTAASSNQSLIQDAGLTISNSGTDYQLTYSFVSGAIGSTDITITATDGEGESTTETFEIALNPSASITATPGSTDALNSGFAYVVDPGITIVQDQSISELRVSITNVQSGDNLEVGMTLPAGVTSSFDATTGVLSISGSMTDAEAQSILQAVKFSTTSTNLSSRDIEFTLGSAQPLEDNGHFYEFVADPGITWQDAETAASNRSLYGLPGYLATVTSQAENDFIFAKLAGEGWIGASDAATEDQWLWVTGPEAGTQFWQGEGSGSAVGGEYNNWSTNEPNDSGGEDYAHFRTNGTWNDFAFDNSSIDGYVVEYGGLTDESCVQLSDIKTVTIEDAEVVCTFDVDITKTDETCGNSGDGTASANISNGTETDIFTYEWTGPNGFTASTETITGLEEGIYNVTVINQEGCIATSSTEIIESIEVAIDVPESSYVLAINEAITPIQPTEVPDGNTVFSITPELPTGLSLNTSTGEISGTPTVAQDATEYTLTGTSVTGCTDTAIFILGTNTDPEIDPVSDITENCPNTDAVVDVIISDNETAADDLILTATSNNTSLLNTFDITATGATRTVTMTPEADQTGTVTVTLSLEDEFGAIVQSSFDVTFIETSPVAVTQNITVQLDESGQVSVDPTSVDNGSYNFIEDLNDSNSFQFYLNTSGNIGVSKIDNNSFNFTYYTSFNRAKFNIVSTSPQNQSIKIGDPVYFKYTGHQSGTQVTQDMRLYESGFFWISGSNNYNESNSTFVIEQDGLVAGDTFDPTKPFYVKNLASGNYMSEIGNCCGSNTGITSTASLENAVPYTLRFATDPELDCLVTLDYSLDTTDFDCTNVGVNTVTLTVTDVNGNESSETATVNVEDNIDPTVLTQDITVELDENGEASITADQINNSSSDSCGIESLVLDTTEFDCSNVGANTVTLTVTDVNGNESSETALVTVEDNIAPTVITQDITVELDANGEASITKTQIDNGSTDNCSIESFTLDVTEFDCSNVGANTVTLTVTDANGNESSETATVNVEDNIDPTVVTQDITVELDAEGQVAITPEMIDNGTTDNCSFEASVSPSVLDCSNIGANEVTLFVTDTSGNQSFSTATVTVQDNTVPTVQTQDITVELDVNGETSITADQIDNGSSDNCGIESLVLDVTEFDCSNVGANTVTLTVTDVNDNEFSETALVTVEDNIDPTVVTQDITVELDENGEASITADQIDNGSSDNCGIESLALDVTEFDCTNVGVNTVTLTVTDVNGNESSETATVSVEDNIDPTVVTQDITVELDENGEASITADQIDNGSIDNCGIESFTLDVTEFDCSMVGENTVTLTVTDVNGNEFSETATVSVEDNIDPTVVTQDITVELDVNGEASITADQIDNGSSDNCSIENLVLDITEFDCSNVGANTVTLTVTDVNDNEFSSSAVVTVEDNIAPTVITQDILVDLDDNGEASITADQIDAGSSDNCGIESLVLDITDFTSADVGENTVTLTVTDVNGNVSTETAIVTVGDNIPPVVITQDITVELDENGEATITPDQIDAGSTDNIAIAALALDTSSFNCSNLGNNTVSLTVTDVNDNQASAEATVTVIDVIAPTLDIQDTVTVFLDENGEATLEAETVDNGSFDNCSIASIAISEPIFFCSDEGENIVTFQATDISGNVSTLQFVVNVVSEFDDNDGDGIKDNCDSDDDNDGIPDTEDNCPLTFNKEQFDLDGDGIGDRCDDDIDGDGVMNSEDNCPEAYNPGQEDRDDDGIGDVCDLMEINVSEAFTPNGDSINDTWMIYNLESYPNTSVRVFNKWGDEVFKQTN</sequence>
<keyword evidence="1 2" id="KW-0732">Signal</keyword>
<name>A0A1M4VDJ1_9FLAO</name>
<dbReference type="PANTHER" id="PTHR24273">
    <property type="entry name" value="FI04643P-RELATED"/>
    <property type="match status" value="1"/>
</dbReference>
<feature type="non-terminal residue" evidence="4">
    <location>
        <position position="2172"/>
    </location>
</feature>
<evidence type="ECO:0000313" key="4">
    <source>
        <dbReference type="EMBL" id="SHE66948.1"/>
    </source>
</evidence>
<feature type="signal peptide" evidence="2">
    <location>
        <begin position="1"/>
        <end position="18"/>
    </location>
</feature>